<evidence type="ECO:0000313" key="13">
    <source>
        <dbReference type="Proteomes" id="UP000823485"/>
    </source>
</evidence>
<dbReference type="Gene3D" id="3.40.50.800">
    <property type="entry name" value="Anticodon-binding domain"/>
    <property type="match status" value="1"/>
</dbReference>
<evidence type="ECO:0000256" key="7">
    <source>
        <dbReference type="ARBA" id="ARBA00022917"/>
    </source>
</evidence>
<gene>
    <name evidence="10" type="primary">proS</name>
    <name evidence="12" type="ORF">JOC94_003470</name>
</gene>
<dbReference type="Pfam" id="PF04073">
    <property type="entry name" value="tRNA_edit"/>
    <property type="match status" value="1"/>
</dbReference>
<dbReference type="SUPFAM" id="SSF55681">
    <property type="entry name" value="Class II aaRS and biotin synthetases"/>
    <property type="match status" value="1"/>
</dbReference>
<dbReference type="RefSeq" id="WP_077111700.1">
    <property type="nucleotide sequence ID" value="NZ_JAFBFH010000027.1"/>
</dbReference>
<comment type="function">
    <text evidence="10">Catalyzes the attachment of proline to tRNA(Pro) in a two-step reaction: proline is first activated by ATP to form Pro-AMP and then transferred to the acceptor end of tRNA(Pro). As ProRS can inadvertently accommodate and process non-cognate amino acids such as alanine and cysteine, to avoid such errors it has two additional distinct editing activities against alanine. One activity is designated as 'pretransfer' editing and involves the tRNA(Pro)-independent hydrolysis of activated Ala-AMP. The other activity is designated 'posttransfer' editing and involves deacylation of mischarged Ala-tRNA(Pro). The misacylated Cys-tRNA(Pro) is not edited by ProRS.</text>
</comment>
<comment type="catalytic activity">
    <reaction evidence="9 10">
        <text>tRNA(Pro) + L-proline + ATP = L-prolyl-tRNA(Pro) + AMP + diphosphate</text>
        <dbReference type="Rhea" id="RHEA:14305"/>
        <dbReference type="Rhea" id="RHEA-COMP:9700"/>
        <dbReference type="Rhea" id="RHEA-COMP:9702"/>
        <dbReference type="ChEBI" id="CHEBI:30616"/>
        <dbReference type="ChEBI" id="CHEBI:33019"/>
        <dbReference type="ChEBI" id="CHEBI:60039"/>
        <dbReference type="ChEBI" id="CHEBI:78442"/>
        <dbReference type="ChEBI" id="CHEBI:78532"/>
        <dbReference type="ChEBI" id="CHEBI:456215"/>
        <dbReference type="EC" id="6.1.1.15"/>
    </reaction>
</comment>
<dbReference type="Pfam" id="PF00587">
    <property type="entry name" value="tRNA-synt_2b"/>
    <property type="match status" value="1"/>
</dbReference>
<keyword evidence="4 10" id="KW-0436">Ligase</keyword>
<dbReference type="EMBL" id="JAFBFH010000027">
    <property type="protein sequence ID" value="MBM7716450.1"/>
    <property type="molecule type" value="Genomic_DNA"/>
</dbReference>
<evidence type="ECO:0000256" key="1">
    <source>
        <dbReference type="ARBA" id="ARBA00004496"/>
    </source>
</evidence>
<dbReference type="InterPro" id="IPR002316">
    <property type="entry name" value="Pro-tRNA-ligase_IIa"/>
</dbReference>
<dbReference type="PRINTS" id="PR01046">
    <property type="entry name" value="TRNASYNTHPRO"/>
</dbReference>
<evidence type="ECO:0000256" key="9">
    <source>
        <dbReference type="ARBA" id="ARBA00047671"/>
    </source>
</evidence>
<evidence type="ECO:0000256" key="3">
    <source>
        <dbReference type="ARBA" id="ARBA00022490"/>
    </source>
</evidence>
<dbReference type="PANTHER" id="PTHR42753:SF2">
    <property type="entry name" value="PROLINE--TRNA LIGASE"/>
    <property type="match status" value="1"/>
</dbReference>
<protein>
    <recommendedName>
        <fullName evidence="10">Proline--tRNA ligase</fullName>
        <ecNumber evidence="10">6.1.1.15</ecNumber>
    </recommendedName>
    <alternativeName>
        <fullName evidence="10">Prolyl-tRNA synthetase</fullName>
        <shortName evidence="10">ProRS</shortName>
    </alternativeName>
</protein>
<dbReference type="PIRSF" id="PIRSF001535">
    <property type="entry name" value="ProRS_1"/>
    <property type="match status" value="1"/>
</dbReference>
<evidence type="ECO:0000256" key="8">
    <source>
        <dbReference type="ARBA" id="ARBA00023146"/>
    </source>
</evidence>
<dbReference type="InterPro" id="IPR036754">
    <property type="entry name" value="YbaK/aa-tRNA-synt-asso_dom_sf"/>
</dbReference>
<keyword evidence="3 10" id="KW-0963">Cytoplasm</keyword>
<evidence type="ECO:0000256" key="4">
    <source>
        <dbReference type="ARBA" id="ARBA00022598"/>
    </source>
</evidence>
<dbReference type="NCBIfam" id="NF006625">
    <property type="entry name" value="PRK09194.1"/>
    <property type="match status" value="1"/>
</dbReference>
<name>A0ABS2RAR2_9BACI</name>
<organism evidence="12 13">
    <name type="scientific">Siminovitchia thermophila</name>
    <dbReference type="NCBI Taxonomy" id="1245522"/>
    <lineage>
        <taxon>Bacteria</taxon>
        <taxon>Bacillati</taxon>
        <taxon>Bacillota</taxon>
        <taxon>Bacilli</taxon>
        <taxon>Bacillales</taxon>
        <taxon>Bacillaceae</taxon>
        <taxon>Siminovitchia</taxon>
    </lineage>
</organism>
<dbReference type="InterPro" id="IPR045864">
    <property type="entry name" value="aa-tRNA-synth_II/BPL/LPL"/>
</dbReference>
<reference evidence="12 13" key="1">
    <citation type="submission" date="2021-01" db="EMBL/GenBank/DDBJ databases">
        <title>Genomic Encyclopedia of Type Strains, Phase IV (KMG-IV): sequencing the most valuable type-strain genomes for metagenomic binning, comparative biology and taxonomic classification.</title>
        <authorList>
            <person name="Goeker M."/>
        </authorList>
    </citation>
    <scope>NUCLEOTIDE SEQUENCE [LARGE SCALE GENOMIC DNA]</scope>
    <source>
        <strain evidence="12 13">DSM 105453</strain>
    </source>
</reference>
<keyword evidence="7 10" id="KW-0648">Protein biosynthesis</keyword>
<dbReference type="InterPro" id="IPR006195">
    <property type="entry name" value="aa-tRNA-synth_II"/>
</dbReference>
<keyword evidence="13" id="KW-1185">Reference proteome</keyword>
<dbReference type="InterPro" id="IPR007214">
    <property type="entry name" value="YbaK/aa-tRNA-synth-assoc-dom"/>
</dbReference>
<dbReference type="PROSITE" id="PS50862">
    <property type="entry name" value="AA_TRNA_LIGASE_II"/>
    <property type="match status" value="1"/>
</dbReference>
<dbReference type="SUPFAM" id="SSF52954">
    <property type="entry name" value="Class II aaRS ABD-related"/>
    <property type="match status" value="1"/>
</dbReference>
<keyword evidence="5 10" id="KW-0547">Nucleotide-binding</keyword>
<evidence type="ECO:0000256" key="5">
    <source>
        <dbReference type="ARBA" id="ARBA00022741"/>
    </source>
</evidence>
<dbReference type="InterPro" id="IPR033730">
    <property type="entry name" value="ProRS_core_prok"/>
</dbReference>
<dbReference type="CDD" id="cd00861">
    <property type="entry name" value="ProRS_anticodon_short"/>
    <property type="match status" value="1"/>
</dbReference>
<comment type="domain">
    <text evidence="10">Consists of three domains: the N-terminal catalytic domain, the editing domain and the C-terminal anticodon-binding domain.</text>
</comment>
<dbReference type="HAMAP" id="MF_01569">
    <property type="entry name" value="Pro_tRNA_synth_type1"/>
    <property type="match status" value="1"/>
</dbReference>
<dbReference type="Pfam" id="PF03129">
    <property type="entry name" value="HGTP_anticodon"/>
    <property type="match status" value="1"/>
</dbReference>
<accession>A0ABS2RAR2</accession>
<evidence type="ECO:0000256" key="2">
    <source>
        <dbReference type="ARBA" id="ARBA00011738"/>
    </source>
</evidence>
<dbReference type="InterPro" id="IPR023717">
    <property type="entry name" value="Pro-tRNA-Synthase_IIa_type1"/>
</dbReference>
<dbReference type="Gene3D" id="3.30.930.10">
    <property type="entry name" value="Bira Bifunctional Protein, Domain 2"/>
    <property type="match status" value="2"/>
</dbReference>
<evidence type="ECO:0000256" key="6">
    <source>
        <dbReference type="ARBA" id="ARBA00022840"/>
    </source>
</evidence>
<feature type="domain" description="Aminoacyl-transfer RNA synthetases class-II family profile" evidence="11">
    <location>
        <begin position="52"/>
        <end position="465"/>
    </location>
</feature>
<evidence type="ECO:0000259" key="11">
    <source>
        <dbReference type="PROSITE" id="PS50862"/>
    </source>
</evidence>
<dbReference type="InterPro" id="IPR004500">
    <property type="entry name" value="Pro-tRNA-synth_IIa_bac-type"/>
</dbReference>
<keyword evidence="8 10" id="KW-0030">Aminoacyl-tRNA synthetase</keyword>
<comment type="subunit">
    <text evidence="2 10">Homodimer.</text>
</comment>
<dbReference type="InterPro" id="IPR004154">
    <property type="entry name" value="Anticodon-bd"/>
</dbReference>
<dbReference type="EC" id="6.1.1.15" evidence="10"/>
<dbReference type="InterPro" id="IPR044140">
    <property type="entry name" value="ProRS_anticodon_short"/>
</dbReference>
<evidence type="ECO:0000313" key="12">
    <source>
        <dbReference type="EMBL" id="MBM7716450.1"/>
    </source>
</evidence>
<dbReference type="CDD" id="cd04334">
    <property type="entry name" value="ProRS-INS"/>
    <property type="match status" value="1"/>
</dbReference>
<evidence type="ECO:0000256" key="10">
    <source>
        <dbReference type="HAMAP-Rule" id="MF_01569"/>
    </source>
</evidence>
<dbReference type="InterPro" id="IPR050062">
    <property type="entry name" value="Pro-tRNA_synthetase"/>
</dbReference>
<comment type="similarity">
    <text evidence="10">Belongs to the class-II aminoacyl-tRNA synthetase family. ProS type 1 subfamily.</text>
</comment>
<proteinExistence type="inferred from homology"/>
<dbReference type="NCBIfam" id="TIGR00409">
    <property type="entry name" value="proS_fam_II"/>
    <property type="match status" value="1"/>
</dbReference>
<dbReference type="SUPFAM" id="SSF55826">
    <property type="entry name" value="YbaK/ProRS associated domain"/>
    <property type="match status" value="1"/>
</dbReference>
<comment type="subcellular location">
    <subcellularLocation>
        <location evidence="1 10">Cytoplasm</location>
    </subcellularLocation>
</comment>
<dbReference type="PANTHER" id="PTHR42753">
    <property type="entry name" value="MITOCHONDRIAL RIBOSOME PROTEIN L39/PROLYL-TRNA LIGASE FAMILY MEMBER"/>
    <property type="match status" value="1"/>
</dbReference>
<dbReference type="CDD" id="cd00779">
    <property type="entry name" value="ProRS_core_prok"/>
    <property type="match status" value="1"/>
</dbReference>
<dbReference type="InterPro" id="IPR002314">
    <property type="entry name" value="aa-tRNA-synt_IIb"/>
</dbReference>
<dbReference type="Proteomes" id="UP000823485">
    <property type="component" value="Unassembled WGS sequence"/>
</dbReference>
<dbReference type="GO" id="GO:0004827">
    <property type="term" value="F:proline-tRNA ligase activity"/>
    <property type="evidence" value="ECO:0007669"/>
    <property type="project" value="UniProtKB-EC"/>
</dbReference>
<dbReference type="InterPro" id="IPR036621">
    <property type="entry name" value="Anticodon-bd_dom_sf"/>
</dbReference>
<comment type="caution">
    <text evidence="12">The sequence shown here is derived from an EMBL/GenBank/DDBJ whole genome shotgun (WGS) entry which is preliminary data.</text>
</comment>
<sequence>MKQSMTFIPTLRAVPSDAEIKSHQLLLRAGFIKQIASGIYSYLPLAKRALDNIENIVREEMEKAGAAELLLPALQPAELWQESGRWHTYGDELMRLHDRHDRHFALGPTHEEVITSIVKDAVQSYKRLPLTLFQIQTKYRDEKRPRFGLLRGREFIMKDAYSFHTSHESLDEVYQKMHVAYTNIFKRCGLNFRSVLADSGAIGGKDTQEFMVLSEIGEDTIAYSDQSDYAANIEMADVCQVYEKPDVAEKELKKIKTPGQKTIVDVSEFLSVKPSEVIKSLVMLADEEPVMVLVRGDHEVNDIKVKNALNAKMVEFAEEEKTKELLKCSFGSIGPIQIPSEMKIIADHAVGAMVNAVCGANEDEHHYINVVPGRDFAVDEYADLRFIQEGDPSPDGKGTIRFARGIEVGHIFKLGTKYSEAMSAGFLDENGKPHPYIMGCYGIGVSRTLTAVAEQFNDERGLIWPVNIAPYDVHLIPINMKDSEQASCAEQLYDELQAEYDVLFDDRNERAGVKFNDSDLIGLPVRVTVGKRASEGIVEVKVRKTGEMLEVHRGDLSATLQNIFKALSV</sequence>
<keyword evidence="6 10" id="KW-0067">ATP-binding</keyword>